<dbReference type="Proteomes" id="UP001354709">
    <property type="component" value="Unassembled WGS sequence"/>
</dbReference>
<dbReference type="RefSeq" id="WP_330809518.1">
    <property type="nucleotide sequence ID" value="NZ_JAZBJO010000009.1"/>
</dbReference>
<name>A0ABU7PX16_9ACTN</name>
<sequence length="52" mass="5641">MYDYFAAPLPLLDRHWQQIRTRLSTASSPGAAGPTNDQEAGREFCFLAAAAG</sequence>
<evidence type="ECO:0000313" key="1">
    <source>
        <dbReference type="EMBL" id="MEE4593661.1"/>
    </source>
</evidence>
<proteinExistence type="predicted"/>
<evidence type="ECO:0000313" key="2">
    <source>
        <dbReference type="Proteomes" id="UP001354709"/>
    </source>
</evidence>
<dbReference type="EMBL" id="JAZBJO010000009">
    <property type="protein sequence ID" value="MEE4593661.1"/>
    <property type="molecule type" value="Genomic_DNA"/>
</dbReference>
<comment type="caution">
    <text evidence="1">The sequence shown here is derived from an EMBL/GenBank/DDBJ whole genome shotgun (WGS) entry which is preliminary data.</text>
</comment>
<keyword evidence="2" id="KW-1185">Reference proteome</keyword>
<gene>
    <name evidence="1" type="ORF">V2J94_17500</name>
</gene>
<reference evidence="1 2" key="1">
    <citation type="submission" date="2023-11" db="EMBL/GenBank/DDBJ databases">
        <title>30 novel species of actinomycetes from the DSMZ collection.</title>
        <authorList>
            <person name="Nouioui I."/>
        </authorList>
    </citation>
    <scope>NUCLEOTIDE SEQUENCE [LARGE SCALE GENOMIC DNA]</scope>
    <source>
        <strain evidence="1 2">DSM 41524</strain>
    </source>
</reference>
<protein>
    <submittedName>
        <fullName evidence="1">Uncharacterized protein</fullName>
    </submittedName>
</protein>
<organism evidence="1 2">
    <name type="scientific">Streptomyces asiaticus subsp. ignotus</name>
    <dbReference type="NCBI Taxonomy" id="3098222"/>
    <lineage>
        <taxon>Bacteria</taxon>
        <taxon>Bacillati</taxon>
        <taxon>Actinomycetota</taxon>
        <taxon>Actinomycetes</taxon>
        <taxon>Kitasatosporales</taxon>
        <taxon>Streptomycetaceae</taxon>
        <taxon>Streptomyces</taxon>
        <taxon>Streptomyces violaceusniger group</taxon>
    </lineage>
</organism>
<accession>A0ABU7PX16</accession>